<reference evidence="3" key="1">
    <citation type="submission" date="2025-08" db="UniProtKB">
        <authorList>
            <consortium name="RefSeq"/>
        </authorList>
    </citation>
    <scope>IDENTIFICATION</scope>
    <source>
        <tissue evidence="3">Muscle</tissue>
    </source>
</reference>
<evidence type="ECO:0000256" key="1">
    <source>
        <dbReference type="SAM" id="Phobius"/>
    </source>
</evidence>
<dbReference type="RefSeq" id="XP_033356122.1">
    <property type="nucleotide sequence ID" value="XM_033500231.1"/>
</dbReference>
<organism evidence="2 3">
    <name type="scientific">Bombus vosnesenskii</name>
    <dbReference type="NCBI Taxonomy" id="207650"/>
    <lineage>
        <taxon>Eukaryota</taxon>
        <taxon>Metazoa</taxon>
        <taxon>Ecdysozoa</taxon>
        <taxon>Arthropoda</taxon>
        <taxon>Hexapoda</taxon>
        <taxon>Insecta</taxon>
        <taxon>Pterygota</taxon>
        <taxon>Neoptera</taxon>
        <taxon>Endopterygota</taxon>
        <taxon>Hymenoptera</taxon>
        <taxon>Apocrita</taxon>
        <taxon>Aculeata</taxon>
        <taxon>Apoidea</taxon>
        <taxon>Anthophila</taxon>
        <taxon>Apidae</taxon>
        <taxon>Bombus</taxon>
        <taxon>Pyrobombus</taxon>
    </lineage>
</organism>
<keyword evidence="1" id="KW-1133">Transmembrane helix</keyword>
<dbReference type="KEGG" id="bvk:117236867"/>
<name>A0A6J3KSR0_9HYME</name>
<keyword evidence="2" id="KW-1185">Reference proteome</keyword>
<protein>
    <submittedName>
        <fullName evidence="3">Uncharacterized protein LOC117236867 isoform X1</fullName>
    </submittedName>
</protein>
<proteinExistence type="predicted"/>
<sequence length="171" mass="20018">MCNITARFRHHLLPIPCSVVPLINSKLIHERRRTTIVVAYIQRCMIIFAILLCYFHVRSERSESVNCEAFPYHQMCRGSMSRKRAMFPIMYGLGCEGSEGNINCIKEFEERHRIPYIPLSKSKLLIALLDDDLQKDITRSARHKLRNDEMNKRKPSIIENFLSELDSSDNY</sequence>
<keyword evidence="1" id="KW-0812">Transmembrane</keyword>
<feature type="transmembrane region" description="Helical" evidence="1">
    <location>
        <begin position="36"/>
        <end position="57"/>
    </location>
</feature>
<accession>A0A6J3KSR0</accession>
<dbReference type="GeneID" id="117236867"/>
<dbReference type="Proteomes" id="UP000504631">
    <property type="component" value="Unplaced"/>
</dbReference>
<evidence type="ECO:0000313" key="3">
    <source>
        <dbReference type="RefSeq" id="XP_033356122.1"/>
    </source>
</evidence>
<gene>
    <name evidence="3" type="primary">LOC117236867</name>
</gene>
<evidence type="ECO:0000313" key="2">
    <source>
        <dbReference type="Proteomes" id="UP000504631"/>
    </source>
</evidence>
<dbReference type="AlphaFoldDB" id="A0A6J3KSR0"/>
<keyword evidence="1" id="KW-0472">Membrane</keyword>